<evidence type="ECO:0000256" key="5">
    <source>
        <dbReference type="ARBA" id="ARBA00022692"/>
    </source>
</evidence>
<feature type="transmembrane region" description="Helical" evidence="8">
    <location>
        <begin position="288"/>
        <end position="306"/>
    </location>
</feature>
<comment type="caution">
    <text evidence="8">Lacks conserved residue(s) required for the propagation of feature annotation.</text>
</comment>
<evidence type="ECO:0000259" key="9">
    <source>
        <dbReference type="PROSITE" id="PS51012"/>
    </source>
</evidence>
<evidence type="ECO:0000313" key="10">
    <source>
        <dbReference type="EMBL" id="MBF1128955.1"/>
    </source>
</evidence>
<accession>A0A930FP83</accession>
<comment type="similarity">
    <text evidence="2 8">Belongs to the ABC-2 integral membrane protein family.</text>
</comment>
<reference evidence="10" key="1">
    <citation type="submission" date="2020-04" db="EMBL/GenBank/DDBJ databases">
        <title>Deep metagenomics examines the oral microbiome during advanced dental caries in children, revealing novel taxa and co-occurrences with host molecules.</title>
        <authorList>
            <person name="Baker J.L."/>
            <person name="Morton J.T."/>
            <person name="Dinis M."/>
            <person name="Alvarez R."/>
            <person name="Tran N.C."/>
            <person name="Knight R."/>
            <person name="Edlund A."/>
        </authorList>
    </citation>
    <scope>NUCLEOTIDE SEQUENCE</scope>
    <source>
        <strain evidence="10">JCVI_32_bin.14</strain>
    </source>
</reference>
<dbReference type="Gene3D" id="3.40.1710.10">
    <property type="entry name" value="abc type-2 transporter like domain"/>
    <property type="match status" value="1"/>
</dbReference>
<dbReference type="Proteomes" id="UP000757890">
    <property type="component" value="Unassembled WGS sequence"/>
</dbReference>
<keyword evidence="5 8" id="KW-0812">Transmembrane</keyword>
<keyword evidence="3 8" id="KW-0813">Transport</keyword>
<dbReference type="InterPro" id="IPR051449">
    <property type="entry name" value="ABC-2_transporter_component"/>
</dbReference>
<dbReference type="PANTHER" id="PTHR30294">
    <property type="entry name" value="MEMBRANE COMPONENT OF ABC TRANSPORTER YHHJ-RELATED"/>
    <property type="match status" value="1"/>
</dbReference>
<dbReference type="EMBL" id="JABZMK010000006">
    <property type="protein sequence ID" value="MBF1128955.1"/>
    <property type="molecule type" value="Genomic_DNA"/>
</dbReference>
<evidence type="ECO:0000256" key="7">
    <source>
        <dbReference type="ARBA" id="ARBA00023136"/>
    </source>
</evidence>
<dbReference type="AlphaFoldDB" id="A0A930FP83"/>
<evidence type="ECO:0000256" key="1">
    <source>
        <dbReference type="ARBA" id="ARBA00004651"/>
    </source>
</evidence>
<dbReference type="PRINTS" id="PR00164">
    <property type="entry name" value="ABC2TRNSPORT"/>
</dbReference>
<gene>
    <name evidence="10" type="ORF">HXL70_02790</name>
</gene>
<evidence type="ECO:0000256" key="8">
    <source>
        <dbReference type="RuleBase" id="RU361157"/>
    </source>
</evidence>
<keyword evidence="4 8" id="KW-1003">Cell membrane</keyword>
<dbReference type="GO" id="GO:0043190">
    <property type="term" value="C:ATP-binding cassette (ABC) transporter complex"/>
    <property type="evidence" value="ECO:0007669"/>
    <property type="project" value="InterPro"/>
</dbReference>
<proteinExistence type="inferred from homology"/>
<keyword evidence="7 8" id="KW-0472">Membrane</keyword>
<dbReference type="GO" id="GO:0140359">
    <property type="term" value="F:ABC-type transporter activity"/>
    <property type="evidence" value="ECO:0007669"/>
    <property type="project" value="InterPro"/>
</dbReference>
<sequence length="372" mass="40754">MMGNIMLHLRRILFIIRKEMLATLKDPKNRIILTLPVIVQSLLFGYVASYNLDSVDYAVLDLSRSRYSEELIAELDGSGIFKRVATLGSTSQIARFIDGREAGVVLVIGHDFADKITAGETAPVQVITDGRNTMTSSIASGYISAVAAAYNSRLHGGRQLLHIDPVAWYNPNLISRWGFLASLLPMVSLTQVMILAGLSVARERENGTFDQLMVTPLLPMEILIGKAVPPLLIGMVQSFIVLSIAVAWFKVALVGSLFTLALIMAVFLLSCVGIGLSISAVARNMQQVIVYNFVVLLPVMLLSGMATPVRNMPTVLQYFTYINPMRFAIDGVRRVYIEGASLSMIASDFIPMLIVAAVTMPLAAWMFRHKLG</sequence>
<feature type="domain" description="ABC transmembrane type-2" evidence="9">
    <location>
        <begin position="136"/>
        <end position="370"/>
    </location>
</feature>
<feature type="transmembrane region" description="Helical" evidence="8">
    <location>
        <begin position="255"/>
        <end position="276"/>
    </location>
</feature>
<name>A0A930FP83_9FIRM</name>
<evidence type="ECO:0000256" key="2">
    <source>
        <dbReference type="ARBA" id="ARBA00007783"/>
    </source>
</evidence>
<dbReference type="PROSITE" id="PS51012">
    <property type="entry name" value="ABC_TM2"/>
    <property type="match status" value="1"/>
</dbReference>
<keyword evidence="6 8" id="KW-1133">Transmembrane helix</keyword>
<feature type="transmembrane region" description="Helical" evidence="8">
    <location>
        <begin position="177"/>
        <end position="201"/>
    </location>
</feature>
<dbReference type="Pfam" id="PF12698">
    <property type="entry name" value="ABC2_membrane_3"/>
    <property type="match status" value="1"/>
</dbReference>
<feature type="transmembrane region" description="Helical" evidence="8">
    <location>
        <begin position="222"/>
        <end position="249"/>
    </location>
</feature>
<dbReference type="PANTHER" id="PTHR30294:SF44">
    <property type="entry name" value="MULTIDRUG ABC TRANSPORTER PERMEASE YBHR-RELATED"/>
    <property type="match status" value="1"/>
</dbReference>
<comment type="caution">
    <text evidence="10">The sequence shown here is derived from an EMBL/GenBank/DDBJ whole genome shotgun (WGS) entry which is preliminary data.</text>
</comment>
<comment type="subcellular location">
    <subcellularLocation>
        <location evidence="1 8">Cell membrane</location>
        <topology evidence="1 8">Multi-pass membrane protein</topology>
    </subcellularLocation>
</comment>
<evidence type="ECO:0000313" key="11">
    <source>
        <dbReference type="Proteomes" id="UP000757890"/>
    </source>
</evidence>
<dbReference type="InterPro" id="IPR047817">
    <property type="entry name" value="ABC2_TM_bact-type"/>
</dbReference>
<evidence type="ECO:0000256" key="6">
    <source>
        <dbReference type="ARBA" id="ARBA00022989"/>
    </source>
</evidence>
<feature type="transmembrane region" description="Helical" evidence="8">
    <location>
        <begin position="349"/>
        <end position="367"/>
    </location>
</feature>
<dbReference type="InterPro" id="IPR013525">
    <property type="entry name" value="ABC2_TM"/>
</dbReference>
<evidence type="ECO:0000256" key="4">
    <source>
        <dbReference type="ARBA" id="ARBA00022475"/>
    </source>
</evidence>
<protein>
    <recommendedName>
        <fullName evidence="8">Transport permease protein</fullName>
    </recommendedName>
</protein>
<organism evidence="10 11">
    <name type="scientific">Dialister invisus</name>
    <dbReference type="NCBI Taxonomy" id="218538"/>
    <lineage>
        <taxon>Bacteria</taxon>
        <taxon>Bacillati</taxon>
        <taxon>Bacillota</taxon>
        <taxon>Negativicutes</taxon>
        <taxon>Veillonellales</taxon>
        <taxon>Veillonellaceae</taxon>
        <taxon>Dialister</taxon>
    </lineage>
</organism>
<dbReference type="InterPro" id="IPR000412">
    <property type="entry name" value="ABC_2_transport"/>
</dbReference>
<evidence type="ECO:0000256" key="3">
    <source>
        <dbReference type="ARBA" id="ARBA00022448"/>
    </source>
</evidence>